<name>A0A2H1WPM3_SPOFR</name>
<sequence length="85" mass="8948">MAMNLMGMESADACLVNMGMESIMGTVNIIGMECTITMVTMDLMGITVLMATMGHTVTADRTADEDDTVCMAHTKANSGHAGQLT</sequence>
<organism evidence="1">
    <name type="scientific">Spodoptera frugiperda</name>
    <name type="common">Fall armyworm</name>
    <dbReference type="NCBI Taxonomy" id="7108"/>
    <lineage>
        <taxon>Eukaryota</taxon>
        <taxon>Metazoa</taxon>
        <taxon>Ecdysozoa</taxon>
        <taxon>Arthropoda</taxon>
        <taxon>Hexapoda</taxon>
        <taxon>Insecta</taxon>
        <taxon>Pterygota</taxon>
        <taxon>Neoptera</taxon>
        <taxon>Endopterygota</taxon>
        <taxon>Lepidoptera</taxon>
        <taxon>Glossata</taxon>
        <taxon>Ditrysia</taxon>
        <taxon>Noctuoidea</taxon>
        <taxon>Noctuidae</taxon>
        <taxon>Amphipyrinae</taxon>
        <taxon>Spodoptera</taxon>
    </lineage>
</organism>
<reference evidence="1" key="1">
    <citation type="submission" date="2016-07" db="EMBL/GenBank/DDBJ databases">
        <authorList>
            <person name="Bretaudeau A."/>
        </authorList>
    </citation>
    <scope>NUCLEOTIDE SEQUENCE</scope>
    <source>
        <strain evidence="1">Rice</strain>
        <tissue evidence="1">Whole body</tissue>
    </source>
</reference>
<dbReference type="EMBL" id="ODYU01010123">
    <property type="protein sequence ID" value="SOQ55013.1"/>
    <property type="molecule type" value="Genomic_DNA"/>
</dbReference>
<accession>A0A2H1WPM3</accession>
<evidence type="ECO:0000313" key="1">
    <source>
        <dbReference type="EMBL" id="SOQ55013.1"/>
    </source>
</evidence>
<proteinExistence type="predicted"/>
<protein>
    <submittedName>
        <fullName evidence="1">SFRICE_016035</fullName>
    </submittedName>
</protein>
<dbReference type="AlphaFoldDB" id="A0A2H1WPM3"/>
<gene>
    <name evidence="1" type="ORF">SFRICE_016035</name>
</gene>